<proteinExistence type="predicted"/>
<evidence type="ECO:0000313" key="1">
    <source>
        <dbReference type="Proteomes" id="UP000050741"/>
    </source>
</evidence>
<reference evidence="2" key="2">
    <citation type="submission" date="2016-06" db="UniProtKB">
        <authorList>
            <consortium name="WormBaseParasite"/>
        </authorList>
    </citation>
    <scope>IDENTIFICATION</scope>
</reference>
<dbReference type="WBParaSite" id="GPLIN_001216200">
    <property type="protein sequence ID" value="GPLIN_001216200"/>
    <property type="gene ID" value="GPLIN_001216200"/>
</dbReference>
<name>A0A183CH06_GLOPA</name>
<reference evidence="1" key="1">
    <citation type="submission" date="2014-05" db="EMBL/GenBank/DDBJ databases">
        <title>The genome and life-stage specific transcriptomes of Globodera pallida elucidate key aspects of plant parasitism by a cyst nematode.</title>
        <authorList>
            <person name="Cotton J.A."/>
            <person name="Lilley C.J."/>
            <person name="Jones L.M."/>
            <person name="Kikuchi T."/>
            <person name="Reid A.J."/>
            <person name="Thorpe P."/>
            <person name="Tsai I.J."/>
            <person name="Beasley H."/>
            <person name="Blok V."/>
            <person name="Cock P.J.A."/>
            <person name="Van den Akker S.E."/>
            <person name="Holroyd N."/>
            <person name="Hunt M."/>
            <person name="Mantelin S."/>
            <person name="Naghra H."/>
            <person name="Pain A."/>
            <person name="Palomares-Rius J.E."/>
            <person name="Zarowiecki M."/>
            <person name="Berriman M."/>
            <person name="Jones J.T."/>
            <person name="Urwin P.E."/>
        </authorList>
    </citation>
    <scope>NUCLEOTIDE SEQUENCE [LARGE SCALE GENOMIC DNA]</scope>
    <source>
        <strain evidence="1">Lindley</strain>
    </source>
</reference>
<sequence>MVPPSSAGWKQLLEERIATLEEQVRRTTNQTTNQHTMLRPVNDIPLQNTQRPERVEAWASREVQMPYQTRFAPYTSTHNFRRERLRQQTRDVPSSATASCSCAACVRTHRQRAEFATALAKQEEQLRQDGMPMRNLHSWGS</sequence>
<accession>A0A183CH06</accession>
<evidence type="ECO:0000313" key="2">
    <source>
        <dbReference type="WBParaSite" id="GPLIN_001216200"/>
    </source>
</evidence>
<dbReference type="Proteomes" id="UP000050741">
    <property type="component" value="Unassembled WGS sequence"/>
</dbReference>
<keyword evidence="1" id="KW-1185">Reference proteome</keyword>
<organism evidence="1 2">
    <name type="scientific">Globodera pallida</name>
    <name type="common">Potato cyst nematode worm</name>
    <name type="synonym">Heterodera pallida</name>
    <dbReference type="NCBI Taxonomy" id="36090"/>
    <lineage>
        <taxon>Eukaryota</taxon>
        <taxon>Metazoa</taxon>
        <taxon>Ecdysozoa</taxon>
        <taxon>Nematoda</taxon>
        <taxon>Chromadorea</taxon>
        <taxon>Rhabditida</taxon>
        <taxon>Tylenchina</taxon>
        <taxon>Tylenchomorpha</taxon>
        <taxon>Tylenchoidea</taxon>
        <taxon>Heteroderidae</taxon>
        <taxon>Heteroderinae</taxon>
        <taxon>Globodera</taxon>
    </lineage>
</organism>
<protein>
    <submittedName>
        <fullName evidence="2">Uncharacterized protein</fullName>
    </submittedName>
</protein>
<dbReference type="AlphaFoldDB" id="A0A183CH06"/>